<proteinExistence type="predicted"/>
<dbReference type="Pfam" id="PF02607">
    <property type="entry name" value="B12-binding_2"/>
    <property type="match status" value="1"/>
</dbReference>
<dbReference type="EMBL" id="DTFF01000036">
    <property type="protein sequence ID" value="HGI87499.1"/>
    <property type="molecule type" value="Genomic_DNA"/>
</dbReference>
<gene>
    <name evidence="2" type="ORF">ENV14_03800</name>
</gene>
<sequence>MLLKEELLSKLKEAVVNGDPEGVAELCRRVIEAGIDPLEAIERALVAAVRELGDKWIQTL</sequence>
<feature type="domain" description="B12-binding N-terminal" evidence="1">
    <location>
        <begin position="1"/>
        <end position="60"/>
    </location>
</feature>
<dbReference type="InterPro" id="IPR003759">
    <property type="entry name" value="Cbl-bd_cap"/>
</dbReference>
<dbReference type="SUPFAM" id="SSF47644">
    <property type="entry name" value="Methionine synthase domain"/>
    <property type="match status" value="1"/>
</dbReference>
<name>A0A7C4BBT5_9CREN</name>
<evidence type="ECO:0000313" key="2">
    <source>
        <dbReference type="EMBL" id="HGI87499.1"/>
    </source>
</evidence>
<accession>A0A7C4BBT5</accession>
<dbReference type="InterPro" id="IPR036594">
    <property type="entry name" value="Meth_synthase_dom"/>
</dbReference>
<dbReference type="Gene3D" id="1.10.1240.10">
    <property type="entry name" value="Methionine synthase domain"/>
    <property type="match status" value="1"/>
</dbReference>
<organism evidence="2">
    <name type="scientific">Ignisphaera aggregans</name>
    <dbReference type="NCBI Taxonomy" id="334771"/>
    <lineage>
        <taxon>Archaea</taxon>
        <taxon>Thermoproteota</taxon>
        <taxon>Thermoprotei</taxon>
        <taxon>Desulfurococcales</taxon>
        <taxon>Desulfurococcaceae</taxon>
        <taxon>Ignisphaera</taxon>
    </lineage>
</organism>
<evidence type="ECO:0000259" key="1">
    <source>
        <dbReference type="PROSITE" id="PS51337"/>
    </source>
</evidence>
<dbReference type="PROSITE" id="PS51337">
    <property type="entry name" value="B12_BINDING_NTER"/>
    <property type="match status" value="1"/>
</dbReference>
<protein>
    <recommendedName>
        <fullName evidence="1">B12-binding N-terminal domain-containing protein</fullName>
    </recommendedName>
</protein>
<comment type="caution">
    <text evidence="2">The sequence shown here is derived from an EMBL/GenBank/DDBJ whole genome shotgun (WGS) entry which is preliminary data.</text>
</comment>
<reference evidence="2" key="1">
    <citation type="journal article" date="2020" name="mSystems">
        <title>Genome- and Community-Level Interaction Insights into Carbon Utilization and Element Cycling Functions of Hydrothermarchaeota in Hydrothermal Sediment.</title>
        <authorList>
            <person name="Zhou Z."/>
            <person name="Liu Y."/>
            <person name="Xu W."/>
            <person name="Pan J."/>
            <person name="Luo Z.H."/>
            <person name="Li M."/>
        </authorList>
    </citation>
    <scope>NUCLEOTIDE SEQUENCE [LARGE SCALE GENOMIC DNA]</scope>
    <source>
        <strain evidence="2">SpSt-732</strain>
    </source>
</reference>
<dbReference type="AlphaFoldDB" id="A0A7C4BBT5"/>